<proteinExistence type="predicted"/>
<dbReference type="InterPro" id="IPR036102">
    <property type="entry name" value="OsmC/Ohrsf"/>
</dbReference>
<sequence length="155" mass="17001">MPHEHSYTVAVEWSGSTEQLEAYSRNHTVRSDAETLLAGSSDPAFRGDPTRWNPEQLLVSALAQCHMLWFLALAAHAGVVVTGYIDQAIGRMTEHPDGAGEFTEVVLRPEVTVRGDVALGTLDRLHHRAHEKCFIARSVNFPVRCEPAAVTSAAR</sequence>
<dbReference type="EMBL" id="JADLQN010000001">
    <property type="protein sequence ID" value="MBF6353232.1"/>
    <property type="molecule type" value="Genomic_DNA"/>
</dbReference>
<dbReference type="InterPro" id="IPR003718">
    <property type="entry name" value="OsmC/Ohr_fam"/>
</dbReference>
<reference evidence="1 2" key="1">
    <citation type="submission" date="2020-10" db="EMBL/GenBank/DDBJ databases">
        <title>Identification of Nocardia species via Next-generation sequencing and recognition of intraspecies genetic diversity.</title>
        <authorList>
            <person name="Li P."/>
            <person name="Li P."/>
            <person name="Lu B."/>
        </authorList>
    </citation>
    <scope>NUCLEOTIDE SEQUENCE [LARGE SCALE GENOMIC DNA]</scope>
    <source>
        <strain evidence="1 2">BJ06-0143</strain>
    </source>
</reference>
<protein>
    <submittedName>
        <fullName evidence="1">OsmC family protein</fullName>
    </submittedName>
</protein>
<dbReference type="PANTHER" id="PTHR42830">
    <property type="entry name" value="OSMOTICALLY INDUCIBLE FAMILY PROTEIN"/>
    <property type="match status" value="1"/>
</dbReference>
<dbReference type="SUPFAM" id="SSF82784">
    <property type="entry name" value="OsmC-like"/>
    <property type="match status" value="1"/>
</dbReference>
<dbReference type="RefSeq" id="WP_195000171.1">
    <property type="nucleotide sequence ID" value="NZ_JADLQN010000001.1"/>
</dbReference>
<dbReference type="Gene3D" id="3.30.300.20">
    <property type="match status" value="1"/>
</dbReference>
<name>A0ABS0D411_9NOCA</name>
<accession>A0ABS0D411</accession>
<dbReference type="Proteomes" id="UP000707731">
    <property type="component" value="Unassembled WGS sequence"/>
</dbReference>
<comment type="caution">
    <text evidence="1">The sequence shown here is derived from an EMBL/GenBank/DDBJ whole genome shotgun (WGS) entry which is preliminary data.</text>
</comment>
<gene>
    <name evidence="1" type="ORF">IU449_01485</name>
</gene>
<dbReference type="PANTHER" id="PTHR42830:SF2">
    <property type="entry name" value="OSMC_OHR FAMILY PROTEIN"/>
    <property type="match status" value="1"/>
</dbReference>
<dbReference type="Pfam" id="PF02566">
    <property type="entry name" value="OsmC"/>
    <property type="match status" value="1"/>
</dbReference>
<evidence type="ECO:0000313" key="2">
    <source>
        <dbReference type="Proteomes" id="UP000707731"/>
    </source>
</evidence>
<keyword evidence="2" id="KW-1185">Reference proteome</keyword>
<organism evidence="1 2">
    <name type="scientific">Nocardia higoensis</name>
    <dbReference type="NCBI Taxonomy" id="228599"/>
    <lineage>
        <taxon>Bacteria</taxon>
        <taxon>Bacillati</taxon>
        <taxon>Actinomycetota</taxon>
        <taxon>Actinomycetes</taxon>
        <taxon>Mycobacteriales</taxon>
        <taxon>Nocardiaceae</taxon>
        <taxon>Nocardia</taxon>
    </lineage>
</organism>
<dbReference type="InterPro" id="IPR052707">
    <property type="entry name" value="OsmC_Ohr_Peroxiredoxin"/>
</dbReference>
<dbReference type="InterPro" id="IPR015946">
    <property type="entry name" value="KH_dom-like_a/b"/>
</dbReference>
<evidence type="ECO:0000313" key="1">
    <source>
        <dbReference type="EMBL" id="MBF6353232.1"/>
    </source>
</evidence>